<dbReference type="NCBIfam" id="NF003818">
    <property type="entry name" value="PRK05409.1"/>
    <property type="match status" value="1"/>
</dbReference>
<name>A0A1X6Z9I4_9RHOB</name>
<evidence type="ECO:0000256" key="1">
    <source>
        <dbReference type="HAMAP-Rule" id="MF_00697"/>
    </source>
</evidence>
<dbReference type="EMBL" id="FWFX01000006">
    <property type="protein sequence ID" value="SLN45372.1"/>
    <property type="molecule type" value="Genomic_DNA"/>
</dbReference>
<comment type="similarity">
    <text evidence="1">Belongs to the UPF0276 family.</text>
</comment>
<accession>A0A1X6Z9I4</accession>
<organism evidence="2 3">
    <name type="scientific">Roseovarius albus</name>
    <dbReference type="NCBI Taxonomy" id="1247867"/>
    <lineage>
        <taxon>Bacteria</taxon>
        <taxon>Pseudomonadati</taxon>
        <taxon>Pseudomonadota</taxon>
        <taxon>Alphaproteobacteria</taxon>
        <taxon>Rhodobacterales</taxon>
        <taxon>Roseobacteraceae</taxon>
        <taxon>Roseovarius</taxon>
    </lineage>
</organism>
<gene>
    <name evidence="2" type="ORF">ROA7450_02190</name>
</gene>
<dbReference type="Proteomes" id="UP000193061">
    <property type="component" value="Unassembled WGS sequence"/>
</dbReference>
<dbReference type="Pfam" id="PF05114">
    <property type="entry name" value="MbnB_TglH_ChrH"/>
    <property type="match status" value="1"/>
</dbReference>
<dbReference type="HAMAP" id="MF_00697">
    <property type="entry name" value="UPF0276"/>
    <property type="match status" value="1"/>
</dbReference>
<dbReference type="InterPro" id="IPR007801">
    <property type="entry name" value="MbnB/TglH/ChrH"/>
</dbReference>
<dbReference type="PANTHER" id="PTHR42194:SF1">
    <property type="entry name" value="UPF0276 PROTEIN HI_1600"/>
    <property type="match status" value="1"/>
</dbReference>
<dbReference type="PANTHER" id="PTHR42194">
    <property type="entry name" value="UPF0276 PROTEIN HI_1600"/>
    <property type="match status" value="1"/>
</dbReference>
<evidence type="ECO:0000313" key="3">
    <source>
        <dbReference type="Proteomes" id="UP000193061"/>
    </source>
</evidence>
<protein>
    <recommendedName>
        <fullName evidence="1">UPF0276 protein ROA7450_02190</fullName>
    </recommendedName>
</protein>
<keyword evidence="3" id="KW-1185">Reference proteome</keyword>
<reference evidence="2 3" key="1">
    <citation type="submission" date="2017-03" db="EMBL/GenBank/DDBJ databases">
        <authorList>
            <person name="Afonso C.L."/>
            <person name="Miller P.J."/>
            <person name="Scott M.A."/>
            <person name="Spackman E."/>
            <person name="Goraichik I."/>
            <person name="Dimitrov K.M."/>
            <person name="Suarez D.L."/>
            <person name="Swayne D.E."/>
        </authorList>
    </citation>
    <scope>NUCLEOTIDE SEQUENCE [LARGE SCALE GENOMIC DNA]</scope>
    <source>
        <strain evidence="2 3">CECT 7450</strain>
    </source>
</reference>
<dbReference type="AlphaFoldDB" id="A0A1X6Z9I4"/>
<dbReference type="InterPro" id="IPR036237">
    <property type="entry name" value="Xyl_isomerase-like_sf"/>
</dbReference>
<sequence>MNMLDNSNNDNHLPFAAGVGYKPQHFNQILNDAAPVKWLEVHAENYMGDGGRPLAQLRHLSERFPISVHGVGLSIGSEGPLNPDHLARLKHLCDWLNPASFSEHLAWSTHDSHFFNDLLPLPYTDTTLNRICDHIDQVQEVVGRKMLLENPSSYLAFDESTWSEPDFLREVSRRTGCGLLLDVNNVFVSATNLNYSPQAYIDEYPIENVGEIHLGGHDEDEDDHGHPLLIDSHGREVVDPVWALLDYVLERSGPKPVLVEWDTDVPEWPMLQAEATRAQNALHKVPA</sequence>
<dbReference type="SUPFAM" id="SSF51658">
    <property type="entry name" value="Xylose isomerase-like"/>
    <property type="match status" value="1"/>
</dbReference>
<dbReference type="Gene3D" id="3.20.20.150">
    <property type="entry name" value="Divalent-metal-dependent TIM barrel enzymes"/>
    <property type="match status" value="1"/>
</dbReference>
<proteinExistence type="inferred from homology"/>
<evidence type="ECO:0000313" key="2">
    <source>
        <dbReference type="EMBL" id="SLN45372.1"/>
    </source>
</evidence>